<dbReference type="InterPro" id="IPR027417">
    <property type="entry name" value="P-loop_NTPase"/>
</dbReference>
<evidence type="ECO:0000313" key="1">
    <source>
        <dbReference type="EMBL" id="QQP55924.1"/>
    </source>
</evidence>
<accession>A0A7T8QUV2</accession>
<name>A0A7T8QUV2_CALRO</name>
<dbReference type="EMBL" id="CP045890">
    <property type="protein sequence ID" value="QQP55924.1"/>
    <property type="molecule type" value="Genomic_DNA"/>
</dbReference>
<protein>
    <submittedName>
        <fullName evidence="1">Bloom syndrome protein -like protein</fullName>
    </submittedName>
</protein>
<dbReference type="Gene3D" id="3.40.50.300">
    <property type="entry name" value="P-loop containing nucleotide triphosphate hydrolases"/>
    <property type="match status" value="1"/>
</dbReference>
<dbReference type="Proteomes" id="UP000595437">
    <property type="component" value="Chromosome 1"/>
</dbReference>
<gene>
    <name evidence="1" type="ORF">FKW44_000416</name>
</gene>
<organism evidence="1 2">
    <name type="scientific">Caligus rogercresseyi</name>
    <name type="common">Sea louse</name>
    <dbReference type="NCBI Taxonomy" id="217165"/>
    <lineage>
        <taxon>Eukaryota</taxon>
        <taxon>Metazoa</taxon>
        <taxon>Ecdysozoa</taxon>
        <taxon>Arthropoda</taxon>
        <taxon>Crustacea</taxon>
        <taxon>Multicrustacea</taxon>
        <taxon>Hexanauplia</taxon>
        <taxon>Copepoda</taxon>
        <taxon>Siphonostomatoida</taxon>
        <taxon>Caligidae</taxon>
        <taxon>Caligus</taxon>
    </lineage>
</organism>
<proteinExistence type="predicted"/>
<sequence length="67" mass="7376">MPMRDYSFSKGLFGKLKSHFDIHSFRLNQPSAINAILLNNVISVLMPTGAERVSAISLPPQSMAESL</sequence>
<evidence type="ECO:0000313" key="2">
    <source>
        <dbReference type="Proteomes" id="UP000595437"/>
    </source>
</evidence>
<reference evidence="2" key="1">
    <citation type="submission" date="2021-01" db="EMBL/GenBank/DDBJ databases">
        <title>Caligus Genome Assembly.</title>
        <authorList>
            <person name="Gallardo-Escarate C."/>
        </authorList>
    </citation>
    <scope>NUCLEOTIDE SEQUENCE [LARGE SCALE GENOMIC DNA]</scope>
</reference>
<keyword evidence="2" id="KW-1185">Reference proteome</keyword>
<dbReference type="AlphaFoldDB" id="A0A7T8QUV2"/>